<dbReference type="GO" id="GO:0004180">
    <property type="term" value="F:carboxypeptidase activity"/>
    <property type="evidence" value="ECO:0007669"/>
    <property type="project" value="UniProtKB-KW"/>
</dbReference>
<dbReference type="PANTHER" id="PTHR30627">
    <property type="entry name" value="PEPTIDOGLYCAN D,D-TRANSPEPTIDASE"/>
    <property type="match status" value="1"/>
</dbReference>
<evidence type="ECO:0000313" key="7">
    <source>
        <dbReference type="Proteomes" id="UP000441336"/>
    </source>
</evidence>
<gene>
    <name evidence="6" type="ORF">GO988_17075</name>
</gene>
<comment type="subcellular location">
    <subcellularLocation>
        <location evidence="1">Membrane</location>
    </subcellularLocation>
</comment>
<dbReference type="GO" id="GO:0008658">
    <property type="term" value="F:penicillin binding"/>
    <property type="evidence" value="ECO:0007669"/>
    <property type="project" value="InterPro"/>
</dbReference>
<sequence length="835" mass="91138">MKGSVKKSIVTRVRLAFLGVALFSCAVAWKISHIQYQEGAKWRALEQERRISYQPVPATRGNIYSDNESIMATSLPFYRVAWDPGVVDDDMFKRGADSLARKLANFFGDRSHEEYYQKLVNAHRNHEVRYLRLNSRQINFQEKKELATWPIFRAKRRGGVIFEKVDKRFRPFGGLAQRTVGFVNEDRNGAGLEFTFQQKLAGKSGEALFERVPGGLKPVYDGTEVKPQPGYDVKTTLDINLQDGAEDALYKALVANDAKYGCVILMEVKTGEIKAVANLGKATDGTYKEDYNYAFADQGRTEPGSTFKLASMMAVMEADPTLQLDDIVDTGPGRMFIGGAVKTDSHANGRITVQQVFEKSSNIGVARLAQEHFAGNPTRYTDYLKKFGLDKPLGFQMNGEALPYVKDPRDPSWSRTSLSTMAIGYELKLAPLQTLAFYNAVANGGVKVAPMIVKEIKQADQVIEHFDTQVLNPKICSDATLAKLRAMLEGVVLEGTAKAIRPKDYTIAGKTGTAWKFKNGQYTKTYSTSFCGFFPAEKPKYSCIVVIDSPSKGRIYGGDVAAPVFRDIADKCMARDQASQRPMLARVPARRTPVPLVRAGLQDEIALVCQKIGLPGQTQATGGEEWVRATPSVDTAFVARTVSLRPNTSVTRPGRMPDVHGLSLRDALFLLENRGLKVQTTGTGRVREQSVAPGEPAKRGLVVGLVLAPTATLAPTPAALPEPTHTEIVENTLLIPAEASSHAKAPKPTAPKAKPSTPKVATATKPATAKPTEDAPEKTPAKAAKKPAKPTAKPDSKTKKPTSNEPRDIRTTQHTSAPTPAPSAGNHIVKSPKRA</sequence>
<organism evidence="6 7">
    <name type="scientific">Hymenobacter ginkgonis</name>
    <dbReference type="NCBI Taxonomy" id="2682976"/>
    <lineage>
        <taxon>Bacteria</taxon>
        <taxon>Pseudomonadati</taxon>
        <taxon>Bacteroidota</taxon>
        <taxon>Cytophagia</taxon>
        <taxon>Cytophagales</taxon>
        <taxon>Hymenobacteraceae</taxon>
        <taxon>Hymenobacter</taxon>
    </lineage>
</organism>
<dbReference type="PROSITE" id="PS51257">
    <property type="entry name" value="PROKAR_LIPOPROTEIN"/>
    <property type="match status" value="1"/>
</dbReference>
<dbReference type="PROSITE" id="PS51178">
    <property type="entry name" value="PASTA"/>
    <property type="match status" value="1"/>
</dbReference>
<dbReference type="InterPro" id="IPR050515">
    <property type="entry name" value="Beta-lactam/transpept"/>
</dbReference>
<evidence type="ECO:0000256" key="2">
    <source>
        <dbReference type="ARBA" id="ARBA00022645"/>
    </source>
</evidence>
<dbReference type="Gene3D" id="3.40.710.10">
    <property type="entry name" value="DD-peptidase/beta-lactamase superfamily"/>
    <property type="match status" value="1"/>
</dbReference>
<evidence type="ECO:0000256" key="1">
    <source>
        <dbReference type="ARBA" id="ARBA00004370"/>
    </source>
</evidence>
<evidence type="ECO:0000313" key="6">
    <source>
        <dbReference type="EMBL" id="MVN78045.1"/>
    </source>
</evidence>
<evidence type="ECO:0000256" key="4">
    <source>
        <dbReference type="SAM" id="MobiDB-lite"/>
    </source>
</evidence>
<feature type="region of interest" description="Disordered" evidence="4">
    <location>
        <begin position="740"/>
        <end position="835"/>
    </location>
</feature>
<keyword evidence="2" id="KW-0378">Hydrolase</keyword>
<dbReference type="Pfam" id="PF00905">
    <property type="entry name" value="Transpeptidase"/>
    <property type="match status" value="1"/>
</dbReference>
<dbReference type="Pfam" id="PF03793">
    <property type="entry name" value="PASTA"/>
    <property type="match status" value="1"/>
</dbReference>
<dbReference type="Gene3D" id="3.90.1310.10">
    <property type="entry name" value="Penicillin-binding protein 2a (Domain 2)"/>
    <property type="match status" value="1"/>
</dbReference>
<dbReference type="InterPro" id="IPR001460">
    <property type="entry name" value="PCN-bd_Tpept"/>
</dbReference>
<dbReference type="AlphaFoldDB" id="A0A7K1TI08"/>
<keyword evidence="2" id="KW-0645">Protease</keyword>
<comment type="caution">
    <text evidence="6">The sequence shown here is derived from an EMBL/GenBank/DDBJ whole genome shotgun (WGS) entry which is preliminary data.</text>
</comment>
<evidence type="ECO:0000256" key="3">
    <source>
        <dbReference type="ARBA" id="ARBA00023136"/>
    </source>
</evidence>
<dbReference type="Gene3D" id="3.30.10.20">
    <property type="match status" value="1"/>
</dbReference>
<dbReference type="SMART" id="SM00740">
    <property type="entry name" value="PASTA"/>
    <property type="match status" value="1"/>
</dbReference>
<dbReference type="InterPro" id="IPR005311">
    <property type="entry name" value="PBP_dimer"/>
</dbReference>
<reference evidence="6 7" key="1">
    <citation type="submission" date="2019-12" db="EMBL/GenBank/DDBJ databases">
        <title>Hymenobacter sp. HMF4947 Genome sequencing and assembly.</title>
        <authorList>
            <person name="Kang H."/>
            <person name="Cha I."/>
            <person name="Kim H."/>
            <person name="Joh K."/>
        </authorList>
    </citation>
    <scope>NUCLEOTIDE SEQUENCE [LARGE SCALE GENOMIC DNA]</scope>
    <source>
        <strain evidence="6 7">HMF4947</strain>
    </source>
</reference>
<feature type="domain" description="PASTA" evidence="5">
    <location>
        <begin position="650"/>
        <end position="709"/>
    </location>
</feature>
<dbReference type="Pfam" id="PF03717">
    <property type="entry name" value="PBP_dimer"/>
    <property type="match status" value="1"/>
</dbReference>
<dbReference type="CDD" id="cd06575">
    <property type="entry name" value="PASTA_Pbp2x-like_2"/>
    <property type="match status" value="1"/>
</dbReference>
<protein>
    <submittedName>
        <fullName evidence="6">PASTA domain-containing protein</fullName>
    </submittedName>
</protein>
<accession>A0A7K1TI08</accession>
<dbReference type="GO" id="GO:0071555">
    <property type="term" value="P:cell wall organization"/>
    <property type="evidence" value="ECO:0007669"/>
    <property type="project" value="TreeGrafter"/>
</dbReference>
<feature type="compositionally biased region" description="Basic and acidic residues" evidence="4">
    <location>
        <begin position="771"/>
        <end position="780"/>
    </location>
</feature>
<dbReference type="GO" id="GO:0005886">
    <property type="term" value="C:plasma membrane"/>
    <property type="evidence" value="ECO:0007669"/>
    <property type="project" value="TreeGrafter"/>
</dbReference>
<dbReference type="Gene3D" id="3.30.450.330">
    <property type="match status" value="1"/>
</dbReference>
<dbReference type="SUPFAM" id="SSF56519">
    <property type="entry name" value="Penicillin binding protein dimerisation domain"/>
    <property type="match status" value="1"/>
</dbReference>
<evidence type="ECO:0000259" key="5">
    <source>
        <dbReference type="PROSITE" id="PS51178"/>
    </source>
</evidence>
<dbReference type="PANTHER" id="PTHR30627:SF1">
    <property type="entry name" value="PEPTIDOGLYCAN D,D-TRANSPEPTIDASE FTSI"/>
    <property type="match status" value="1"/>
</dbReference>
<proteinExistence type="predicted"/>
<dbReference type="RefSeq" id="WP_157567766.1">
    <property type="nucleotide sequence ID" value="NZ_WQKZ01000004.1"/>
</dbReference>
<dbReference type="InterPro" id="IPR012338">
    <property type="entry name" value="Beta-lactam/transpept-like"/>
</dbReference>
<dbReference type="Proteomes" id="UP000441336">
    <property type="component" value="Unassembled WGS sequence"/>
</dbReference>
<dbReference type="InterPro" id="IPR036138">
    <property type="entry name" value="PBP_dimer_sf"/>
</dbReference>
<keyword evidence="2" id="KW-0121">Carboxypeptidase</keyword>
<dbReference type="SUPFAM" id="SSF56601">
    <property type="entry name" value="beta-lactamase/transpeptidase-like"/>
    <property type="match status" value="1"/>
</dbReference>
<name>A0A7K1TI08_9BACT</name>
<keyword evidence="7" id="KW-1185">Reference proteome</keyword>
<keyword evidence="3" id="KW-0472">Membrane</keyword>
<dbReference type="SUPFAM" id="SSF54184">
    <property type="entry name" value="Penicillin-binding protein 2x (pbp-2x), c-terminal domain"/>
    <property type="match status" value="1"/>
</dbReference>
<dbReference type="EMBL" id="WQKZ01000004">
    <property type="protein sequence ID" value="MVN78045.1"/>
    <property type="molecule type" value="Genomic_DNA"/>
</dbReference>
<feature type="compositionally biased region" description="Low complexity" evidence="4">
    <location>
        <begin position="746"/>
        <end position="770"/>
    </location>
</feature>
<dbReference type="InterPro" id="IPR005543">
    <property type="entry name" value="PASTA_dom"/>
</dbReference>